<proteinExistence type="predicted"/>
<organism evidence="1 2">
    <name type="scientific">Heterorhabditis bacteriophora</name>
    <name type="common">Entomopathogenic nematode worm</name>
    <dbReference type="NCBI Taxonomy" id="37862"/>
    <lineage>
        <taxon>Eukaryota</taxon>
        <taxon>Metazoa</taxon>
        <taxon>Ecdysozoa</taxon>
        <taxon>Nematoda</taxon>
        <taxon>Chromadorea</taxon>
        <taxon>Rhabditida</taxon>
        <taxon>Rhabditina</taxon>
        <taxon>Rhabditomorpha</taxon>
        <taxon>Strongyloidea</taxon>
        <taxon>Heterorhabditidae</taxon>
        <taxon>Heterorhabditis</taxon>
    </lineage>
</organism>
<protein>
    <submittedName>
        <fullName evidence="2">Uncharacterized protein</fullName>
    </submittedName>
</protein>
<dbReference type="WBParaSite" id="Hba_05985">
    <property type="protein sequence ID" value="Hba_05985"/>
    <property type="gene ID" value="Hba_05985"/>
</dbReference>
<keyword evidence="1" id="KW-1185">Reference proteome</keyword>
<sequence>MCRDDAFVSQSIPLTRILVQKIEHLLMIKYYFYFCHLTLSI</sequence>
<name>A0A1I7WLG9_HETBA</name>
<accession>A0A1I7WLG9</accession>
<evidence type="ECO:0000313" key="1">
    <source>
        <dbReference type="Proteomes" id="UP000095283"/>
    </source>
</evidence>
<reference evidence="2" key="1">
    <citation type="submission" date="2016-11" db="UniProtKB">
        <authorList>
            <consortium name="WormBaseParasite"/>
        </authorList>
    </citation>
    <scope>IDENTIFICATION</scope>
</reference>
<evidence type="ECO:0000313" key="2">
    <source>
        <dbReference type="WBParaSite" id="Hba_05985"/>
    </source>
</evidence>
<dbReference type="AlphaFoldDB" id="A0A1I7WLG9"/>
<dbReference type="Proteomes" id="UP000095283">
    <property type="component" value="Unplaced"/>
</dbReference>